<dbReference type="GO" id="GO:0005524">
    <property type="term" value="F:ATP binding"/>
    <property type="evidence" value="ECO:0007669"/>
    <property type="project" value="UniProtKB-KW"/>
</dbReference>
<comment type="function">
    <text evidence="10">Component of the acetyl coenzyme A carboxylase (ACC) complex. First, biotin carboxylase catalyzes the carboxylation of biotin on its carrier protein (BCCP) and then the CO(2) group is transferred by the carboxyltransferase to acetyl-CoA to form malonyl-CoA.</text>
</comment>
<evidence type="ECO:0000256" key="7">
    <source>
        <dbReference type="ARBA" id="ARBA00023098"/>
    </source>
</evidence>
<organism evidence="12 13">
    <name type="scientific">Fonticella tunisiensis</name>
    <dbReference type="NCBI Taxonomy" id="1096341"/>
    <lineage>
        <taxon>Bacteria</taxon>
        <taxon>Bacillati</taxon>
        <taxon>Bacillota</taxon>
        <taxon>Clostridia</taxon>
        <taxon>Eubacteriales</taxon>
        <taxon>Clostridiaceae</taxon>
        <taxon>Fonticella</taxon>
    </lineage>
</organism>
<evidence type="ECO:0000256" key="4">
    <source>
        <dbReference type="ARBA" id="ARBA00022741"/>
    </source>
</evidence>
<proteinExistence type="inferred from homology"/>
<dbReference type="GO" id="GO:0006633">
    <property type="term" value="P:fatty acid biosynthetic process"/>
    <property type="evidence" value="ECO:0007669"/>
    <property type="project" value="UniProtKB-KW"/>
</dbReference>
<dbReference type="UniPathway" id="UPA00655">
    <property type="reaction ID" value="UER00711"/>
</dbReference>
<evidence type="ECO:0000259" key="11">
    <source>
        <dbReference type="PROSITE" id="PS50989"/>
    </source>
</evidence>
<comment type="similarity">
    <text evidence="10">Belongs to the AccA family.</text>
</comment>
<dbReference type="Proteomes" id="UP000295325">
    <property type="component" value="Unassembled WGS sequence"/>
</dbReference>
<comment type="caution">
    <text evidence="12">The sequence shown here is derived from an EMBL/GenBank/DDBJ whole genome shotgun (WGS) entry which is preliminary data.</text>
</comment>
<dbReference type="PANTHER" id="PTHR42853:SF3">
    <property type="entry name" value="ACETYL-COENZYME A CARBOXYLASE CARBOXYL TRANSFERASE SUBUNIT ALPHA, CHLOROPLASTIC"/>
    <property type="match status" value="1"/>
</dbReference>
<dbReference type="GO" id="GO:0009317">
    <property type="term" value="C:acetyl-CoA carboxylase complex"/>
    <property type="evidence" value="ECO:0007669"/>
    <property type="project" value="InterPro"/>
</dbReference>
<keyword evidence="6 10" id="KW-0067">ATP-binding</keyword>
<protein>
    <recommendedName>
        <fullName evidence="10">Acetyl-coenzyme A carboxylase carboxyl transferase subunit alpha</fullName>
        <shortName evidence="10">ACCase subunit alpha</shortName>
        <shortName evidence="10">Acetyl-CoA carboxylase carboxyltransferase subunit alpha</shortName>
        <ecNumber evidence="10">2.1.3.15</ecNumber>
    </recommendedName>
</protein>
<dbReference type="EC" id="2.1.3.15" evidence="10"/>
<dbReference type="NCBIfam" id="NF004344">
    <property type="entry name" value="PRK05724.1"/>
    <property type="match status" value="1"/>
</dbReference>
<comment type="subunit">
    <text evidence="10">Acetyl-CoA carboxylase is a heterohexamer composed of biotin carboxyl carrier protein (AccB), biotin carboxylase (AccC) and two subunits each of ACCase subunit alpha (AccA) and ACCase subunit beta (AccD).</text>
</comment>
<evidence type="ECO:0000256" key="8">
    <source>
        <dbReference type="ARBA" id="ARBA00023160"/>
    </source>
</evidence>
<dbReference type="InterPro" id="IPR011763">
    <property type="entry name" value="COA_CT_C"/>
</dbReference>
<evidence type="ECO:0000256" key="2">
    <source>
        <dbReference type="ARBA" id="ARBA00022516"/>
    </source>
</evidence>
<keyword evidence="4 10" id="KW-0547">Nucleotide-binding</keyword>
<evidence type="ECO:0000256" key="5">
    <source>
        <dbReference type="ARBA" id="ARBA00022832"/>
    </source>
</evidence>
<sequence length="314" mass="34931">MEDLELQLKDVEKKLQAVKEFIEETGIDLSGEYEALEEKRQAIMKKLYSGLTPWQKVQIARNKQRPNFQDYIDGMIEGFMELHGDRLYGDDRAVVGGIGYLNSVPVTIICHAKGKNTEENIIRNFGMPHPEGYRKALRLMKQAEKFKRPVICLIDTPGAYCGVGAEERGQGEAIARNLLEMSDLRTPIVSVVIGEGGSGGALALGVGDRVLMLENAIYSVISPEGCASILLKDSSRAHEAAKYLKLTAQDLYDFKIIDGIIEEPVGGAHSDVAGTVRRVKDEVFKVLQDLMKKDIDVLLEERYKKIRSIGAYIE</sequence>
<dbReference type="NCBIfam" id="NF041504">
    <property type="entry name" value="AccA_sub"/>
    <property type="match status" value="1"/>
</dbReference>
<dbReference type="GO" id="GO:0003989">
    <property type="term" value="F:acetyl-CoA carboxylase activity"/>
    <property type="evidence" value="ECO:0007669"/>
    <property type="project" value="InterPro"/>
</dbReference>
<evidence type="ECO:0000256" key="3">
    <source>
        <dbReference type="ARBA" id="ARBA00022679"/>
    </source>
</evidence>
<dbReference type="InterPro" id="IPR001095">
    <property type="entry name" value="Acetyl_CoA_COase_a_su"/>
</dbReference>
<reference evidence="12 13" key="1">
    <citation type="submission" date="2019-03" db="EMBL/GenBank/DDBJ databases">
        <title>Genomic Encyclopedia of Type Strains, Phase IV (KMG-IV): sequencing the most valuable type-strain genomes for metagenomic binning, comparative biology and taxonomic classification.</title>
        <authorList>
            <person name="Goeker M."/>
        </authorList>
    </citation>
    <scope>NUCLEOTIDE SEQUENCE [LARGE SCALE GENOMIC DNA]</scope>
    <source>
        <strain evidence="12 13">DSM 24455</strain>
    </source>
</reference>
<evidence type="ECO:0000313" key="13">
    <source>
        <dbReference type="Proteomes" id="UP000295325"/>
    </source>
</evidence>
<keyword evidence="7 10" id="KW-0443">Lipid metabolism</keyword>
<comment type="pathway">
    <text evidence="1 10">Lipid metabolism; malonyl-CoA biosynthesis; malonyl-CoA from acetyl-CoA: step 1/1.</text>
</comment>
<evidence type="ECO:0000256" key="10">
    <source>
        <dbReference type="HAMAP-Rule" id="MF_00823"/>
    </source>
</evidence>
<dbReference type="EMBL" id="SOAZ01000020">
    <property type="protein sequence ID" value="TDT51246.1"/>
    <property type="molecule type" value="Genomic_DNA"/>
</dbReference>
<keyword evidence="5 10" id="KW-0276">Fatty acid metabolism</keyword>
<evidence type="ECO:0000256" key="9">
    <source>
        <dbReference type="ARBA" id="ARBA00049152"/>
    </source>
</evidence>
<dbReference type="AlphaFoldDB" id="A0A4R7KA71"/>
<dbReference type="Pfam" id="PF03255">
    <property type="entry name" value="ACCA"/>
    <property type="match status" value="1"/>
</dbReference>
<keyword evidence="13" id="KW-1185">Reference proteome</keyword>
<comment type="subcellular location">
    <subcellularLocation>
        <location evidence="10">Cytoplasm</location>
    </subcellularLocation>
</comment>
<keyword evidence="2 10" id="KW-0444">Lipid biosynthesis</keyword>
<gene>
    <name evidence="10" type="primary">accA</name>
    <name evidence="12" type="ORF">EDD71_12027</name>
</gene>
<dbReference type="PANTHER" id="PTHR42853">
    <property type="entry name" value="ACETYL-COENZYME A CARBOXYLASE CARBOXYL TRANSFERASE SUBUNIT ALPHA"/>
    <property type="match status" value="1"/>
</dbReference>
<dbReference type="Gene3D" id="3.90.226.10">
    <property type="entry name" value="2-enoyl-CoA Hydratase, Chain A, domain 1"/>
    <property type="match status" value="1"/>
</dbReference>
<keyword evidence="10" id="KW-0963">Cytoplasm</keyword>
<evidence type="ECO:0000313" key="12">
    <source>
        <dbReference type="EMBL" id="TDT51246.1"/>
    </source>
</evidence>
<feature type="domain" description="CoA carboxyltransferase C-terminal" evidence="11">
    <location>
        <begin position="35"/>
        <end position="289"/>
    </location>
</feature>
<dbReference type="HAMAP" id="MF_00823">
    <property type="entry name" value="AcetylCoA_CT_alpha"/>
    <property type="match status" value="1"/>
</dbReference>
<dbReference type="GO" id="GO:0016743">
    <property type="term" value="F:carboxyl- or carbamoyltransferase activity"/>
    <property type="evidence" value="ECO:0007669"/>
    <property type="project" value="UniProtKB-UniRule"/>
</dbReference>
<dbReference type="SUPFAM" id="SSF52096">
    <property type="entry name" value="ClpP/crotonase"/>
    <property type="match status" value="1"/>
</dbReference>
<keyword evidence="8 10" id="KW-0275">Fatty acid biosynthesis</keyword>
<dbReference type="GO" id="GO:2001295">
    <property type="term" value="P:malonyl-CoA biosynthetic process"/>
    <property type="evidence" value="ECO:0007669"/>
    <property type="project" value="UniProtKB-UniRule"/>
</dbReference>
<evidence type="ECO:0000256" key="6">
    <source>
        <dbReference type="ARBA" id="ARBA00022840"/>
    </source>
</evidence>
<dbReference type="PROSITE" id="PS50989">
    <property type="entry name" value="COA_CT_CTER"/>
    <property type="match status" value="1"/>
</dbReference>
<dbReference type="PRINTS" id="PR01069">
    <property type="entry name" value="ACCCTRFRASEA"/>
</dbReference>
<evidence type="ECO:0000256" key="1">
    <source>
        <dbReference type="ARBA" id="ARBA00004956"/>
    </source>
</evidence>
<name>A0A4R7KA71_9CLOT</name>
<keyword evidence="3 10" id="KW-0808">Transferase</keyword>
<accession>A0A4R7KA71</accession>
<comment type="catalytic activity">
    <reaction evidence="9 10">
        <text>N(6)-carboxybiotinyl-L-lysyl-[protein] + acetyl-CoA = N(6)-biotinyl-L-lysyl-[protein] + malonyl-CoA</text>
        <dbReference type="Rhea" id="RHEA:54728"/>
        <dbReference type="Rhea" id="RHEA-COMP:10505"/>
        <dbReference type="Rhea" id="RHEA-COMP:10506"/>
        <dbReference type="ChEBI" id="CHEBI:57288"/>
        <dbReference type="ChEBI" id="CHEBI:57384"/>
        <dbReference type="ChEBI" id="CHEBI:83144"/>
        <dbReference type="ChEBI" id="CHEBI:83145"/>
        <dbReference type="EC" id="2.1.3.15"/>
    </reaction>
</comment>
<dbReference type="InterPro" id="IPR029045">
    <property type="entry name" value="ClpP/crotonase-like_dom_sf"/>
</dbReference>
<dbReference type="NCBIfam" id="TIGR00513">
    <property type="entry name" value="accA"/>
    <property type="match status" value="1"/>
</dbReference>